<dbReference type="SMART" id="SM00239">
    <property type="entry name" value="C2"/>
    <property type="match status" value="1"/>
</dbReference>
<feature type="region of interest" description="Disordered" evidence="1">
    <location>
        <begin position="384"/>
        <end position="438"/>
    </location>
</feature>
<evidence type="ECO:0000313" key="4">
    <source>
        <dbReference type="Proteomes" id="UP000313359"/>
    </source>
</evidence>
<evidence type="ECO:0000256" key="1">
    <source>
        <dbReference type="SAM" id="MobiDB-lite"/>
    </source>
</evidence>
<feature type="compositionally biased region" description="Basic and acidic residues" evidence="1">
    <location>
        <begin position="388"/>
        <end position="413"/>
    </location>
</feature>
<evidence type="ECO:0000259" key="2">
    <source>
        <dbReference type="PROSITE" id="PS50004"/>
    </source>
</evidence>
<feature type="compositionally biased region" description="Low complexity" evidence="1">
    <location>
        <begin position="505"/>
        <end position="530"/>
    </location>
</feature>
<protein>
    <recommendedName>
        <fullName evidence="2">C2 domain-containing protein</fullName>
    </recommendedName>
</protein>
<dbReference type="PANTHER" id="PTHR47800:SF5">
    <property type="entry name" value="FER-1-LIKE PROTEIN 6"/>
    <property type="match status" value="1"/>
</dbReference>
<dbReference type="GO" id="GO:0010628">
    <property type="term" value="P:positive regulation of gene expression"/>
    <property type="evidence" value="ECO:0007669"/>
    <property type="project" value="TreeGrafter"/>
</dbReference>
<feature type="region of interest" description="Disordered" evidence="1">
    <location>
        <begin position="289"/>
        <end position="310"/>
    </location>
</feature>
<dbReference type="SUPFAM" id="SSF49562">
    <property type="entry name" value="C2 domain (Calcium/lipid-binding domain, CaLB)"/>
    <property type="match status" value="1"/>
</dbReference>
<dbReference type="Gene3D" id="2.60.40.150">
    <property type="entry name" value="C2 domain"/>
    <property type="match status" value="1"/>
</dbReference>
<feature type="compositionally biased region" description="Basic and acidic residues" evidence="1">
    <location>
        <begin position="291"/>
        <end position="310"/>
    </location>
</feature>
<dbReference type="EMBL" id="ML122258">
    <property type="protein sequence ID" value="RPD62827.1"/>
    <property type="molecule type" value="Genomic_DNA"/>
</dbReference>
<feature type="compositionally biased region" description="Basic and acidic residues" evidence="1">
    <location>
        <begin position="531"/>
        <end position="576"/>
    </location>
</feature>
<dbReference type="InterPro" id="IPR035892">
    <property type="entry name" value="C2_domain_sf"/>
</dbReference>
<gene>
    <name evidence="3" type="ORF">L227DRAFT_498419</name>
</gene>
<dbReference type="AlphaFoldDB" id="A0A5C2SHQ8"/>
<keyword evidence="4" id="KW-1185">Reference proteome</keyword>
<organism evidence="3 4">
    <name type="scientific">Lentinus tigrinus ALCF2SS1-6</name>
    <dbReference type="NCBI Taxonomy" id="1328759"/>
    <lineage>
        <taxon>Eukaryota</taxon>
        <taxon>Fungi</taxon>
        <taxon>Dikarya</taxon>
        <taxon>Basidiomycota</taxon>
        <taxon>Agaricomycotina</taxon>
        <taxon>Agaricomycetes</taxon>
        <taxon>Polyporales</taxon>
        <taxon>Polyporaceae</taxon>
        <taxon>Lentinus</taxon>
    </lineage>
</organism>
<reference evidence="3" key="1">
    <citation type="journal article" date="2018" name="Genome Biol. Evol.">
        <title>Genomics and development of Lentinus tigrinus, a white-rot wood-decaying mushroom with dimorphic fruiting bodies.</title>
        <authorList>
            <person name="Wu B."/>
            <person name="Xu Z."/>
            <person name="Knudson A."/>
            <person name="Carlson A."/>
            <person name="Chen N."/>
            <person name="Kovaka S."/>
            <person name="LaButti K."/>
            <person name="Lipzen A."/>
            <person name="Pennachio C."/>
            <person name="Riley R."/>
            <person name="Schakwitz W."/>
            <person name="Umezawa K."/>
            <person name="Ohm R.A."/>
            <person name="Grigoriev I.V."/>
            <person name="Nagy L.G."/>
            <person name="Gibbons J."/>
            <person name="Hibbett D."/>
        </authorList>
    </citation>
    <scope>NUCLEOTIDE SEQUENCE [LARGE SCALE GENOMIC DNA]</scope>
    <source>
        <strain evidence="3">ALCF2SS1-6</strain>
    </source>
</reference>
<dbReference type="PANTHER" id="PTHR47800">
    <property type="entry name" value="C2 DOMAIN-CONTAINING PROTEIN"/>
    <property type="match status" value="1"/>
</dbReference>
<dbReference type="OrthoDB" id="73919at2759"/>
<proteinExistence type="predicted"/>
<feature type="region of interest" description="Disordered" evidence="1">
    <location>
        <begin position="484"/>
        <end position="589"/>
    </location>
</feature>
<name>A0A5C2SHQ8_9APHY</name>
<dbReference type="PROSITE" id="PS50004">
    <property type="entry name" value="C2"/>
    <property type="match status" value="1"/>
</dbReference>
<sequence>MSTSRPTRYTCEIVFHRATNVPVADLHNFSCDPYISATLQPLQNGAGGSGPAASAQRESESLLFRTATARRTLNPTYDARWIVSGVPASGFSLAIKLLDEDPGNRDDRLGKAEMRFPDPNLDPAYGSELRDGWHTGEREYKVHKWHGSVRTRLGTYVASVVTRGRVGHRVRVVVSVRVLGEAPCLDGEDGQRVYTLGPHIFVRHFSPLATRLTYVQSFKANRLQLTGPVPSSLRHRYVGFAPFIKAMFRKRGIEGIILNRILHKQHHAIYKWDKNTVWGVVDGADTEVDEDHNHVDGKDAHAHDTAEEGRPDEAFARKFLEMAEYGTEGRICTYVILLDGQLRFTETGEEFAIGLLSKHTMHANVAIEIAYSGEFFVRRVRQPHHARAKPEEDGHANGNTTHHDSDKLDRGDEPAPADADNSDPSSLPPSAYELVIDNDSGTYRPRKDLLPVLGEYLSRPSNLGALGRIRVMDGFDDKLKRWKEQRKEEKKRARGGKAAIVRQASISSSGSSSSSSSSSSSDEEAVAAAAKDADKERQAARGHKDGGNEDKEKVLKEDAERAKANEDDDDAAKQEEQDAQGSKPDGAGM</sequence>
<dbReference type="Pfam" id="PF00168">
    <property type="entry name" value="C2"/>
    <property type="match status" value="1"/>
</dbReference>
<feature type="domain" description="C2" evidence="2">
    <location>
        <begin position="1"/>
        <end position="134"/>
    </location>
</feature>
<evidence type="ECO:0000313" key="3">
    <source>
        <dbReference type="EMBL" id="RPD62827.1"/>
    </source>
</evidence>
<dbReference type="STRING" id="1328759.A0A5C2SHQ8"/>
<accession>A0A5C2SHQ8</accession>
<dbReference type="Proteomes" id="UP000313359">
    <property type="component" value="Unassembled WGS sequence"/>
</dbReference>
<dbReference type="InterPro" id="IPR000008">
    <property type="entry name" value="C2_dom"/>
</dbReference>